<reference evidence="13 15" key="1">
    <citation type="submission" date="2015-04" db="EMBL/GenBank/DDBJ databases">
        <title>Genome sequence of Kerstersia gyiorum CG1.</title>
        <authorList>
            <person name="Greninger A.L."/>
            <person name="Kozyreva V."/>
            <person name="Chaturvedi V."/>
        </authorList>
    </citation>
    <scope>NUCLEOTIDE SEQUENCE [LARGE SCALE GENOMIC DNA]</scope>
    <source>
        <strain evidence="13 15">CG1</strain>
    </source>
</reference>
<evidence type="ECO:0000313" key="13">
    <source>
        <dbReference type="EMBL" id="KKO70689.1"/>
    </source>
</evidence>
<sequence length="359" mass="37663">MSRAPVLLVMAGGTGGHIMPGLAVVEVLRAKGWQVYWLGDPDKMEGRLVPPSGIELLPLRFSGLRGKGVGAMLKLPFLLLSALWRAWKIFSQVRPDVVLGMGGYVTFPGGVVSALRRVPLVLHEQNAVAGMSNKALARLAKTVLLGFPGAIRGAEAVGNPVRAAIAALPAPGERAAGREGPLRLLVVGGSLGAAALNHLIPQALALMVPGQRPKVVHQAGSAHIDNLRAGYAAAGIEAECVAFIDDMAAAMGQADLIICRAGAMTVAEVAAAGVAALFVPFPHAVDDHQTMNARYLSDHGAAWLQQQSALSAPGMANWLAERNRAELLQVGEKARTYALPDAAAQIAIRCERVARRQEQ</sequence>
<reference evidence="14 16" key="2">
    <citation type="submission" date="2019-02" db="EMBL/GenBank/DDBJ databases">
        <title>Genomic Encyclopedia of Type Strains, Phase IV (KMG-IV): sequencing the most valuable type-strain genomes for metagenomic binning, comparative biology and taxonomic classification.</title>
        <authorList>
            <person name="Goeker M."/>
        </authorList>
    </citation>
    <scope>NUCLEOTIDE SEQUENCE [LARGE SCALE GENOMIC DNA]</scope>
    <source>
        <strain evidence="14 16">DSM 16618</strain>
    </source>
</reference>
<evidence type="ECO:0000256" key="5">
    <source>
        <dbReference type="ARBA" id="ARBA00022960"/>
    </source>
</evidence>
<dbReference type="UniPathway" id="UPA00219"/>
<evidence type="ECO:0000256" key="4">
    <source>
        <dbReference type="ARBA" id="ARBA00022679"/>
    </source>
</evidence>
<evidence type="ECO:0000313" key="15">
    <source>
        <dbReference type="Proteomes" id="UP000078084"/>
    </source>
</evidence>
<keyword evidence="15" id="KW-1185">Reference proteome</keyword>
<comment type="caution">
    <text evidence="10">Lacks conserved residue(s) required for the propagation of feature annotation.</text>
</comment>
<keyword evidence="6 10" id="KW-0573">Peptidoglycan synthesis</keyword>
<gene>
    <name evidence="10" type="primary">murG</name>
    <name evidence="13" type="ORF">AAV32_15640</name>
    <name evidence="14" type="ORF">EV679_3184</name>
</gene>
<dbReference type="Gene3D" id="3.40.50.2000">
    <property type="entry name" value="Glycogen Phosphorylase B"/>
    <property type="match status" value="2"/>
</dbReference>
<evidence type="ECO:0000256" key="10">
    <source>
        <dbReference type="HAMAP-Rule" id="MF_00033"/>
    </source>
</evidence>
<keyword evidence="8 10" id="KW-0131">Cell cycle</keyword>
<dbReference type="GO" id="GO:0005886">
    <property type="term" value="C:plasma membrane"/>
    <property type="evidence" value="ECO:0007669"/>
    <property type="project" value="UniProtKB-SubCell"/>
</dbReference>
<dbReference type="InterPro" id="IPR004276">
    <property type="entry name" value="GlycoTrans_28_N"/>
</dbReference>
<evidence type="ECO:0000259" key="11">
    <source>
        <dbReference type="Pfam" id="PF03033"/>
    </source>
</evidence>
<comment type="caution">
    <text evidence="13">The sequence shown here is derived from an EMBL/GenBank/DDBJ whole genome shotgun (WGS) entry which is preliminary data.</text>
</comment>
<keyword evidence="5 10" id="KW-0133">Cell shape</keyword>
<dbReference type="InterPro" id="IPR006009">
    <property type="entry name" value="GlcNAc_MurG"/>
</dbReference>
<dbReference type="CDD" id="cd03785">
    <property type="entry name" value="GT28_MurG"/>
    <property type="match status" value="1"/>
</dbReference>
<comment type="function">
    <text evidence="10">Cell wall formation. Catalyzes the transfer of a GlcNAc subunit on undecaprenyl-pyrophosphoryl-MurNAc-pentapeptide (lipid intermediate I) to form undecaprenyl-pyrophosphoryl-MurNAc-(pentapeptide)GlcNAc (lipid intermediate II).</text>
</comment>
<feature type="domain" description="Glycosyltransferase family 28 N-terminal" evidence="11">
    <location>
        <begin position="8"/>
        <end position="144"/>
    </location>
</feature>
<evidence type="ECO:0000256" key="7">
    <source>
        <dbReference type="ARBA" id="ARBA00023136"/>
    </source>
</evidence>
<comment type="subcellular location">
    <subcellularLocation>
        <location evidence="10">Cell membrane</location>
        <topology evidence="10">Peripheral membrane protein</topology>
        <orientation evidence="10">Cytoplasmic side</orientation>
    </subcellularLocation>
</comment>
<feature type="binding site" evidence="10">
    <location>
        <position position="244"/>
    </location>
    <ligand>
        <name>UDP-N-acetyl-alpha-D-glucosamine</name>
        <dbReference type="ChEBI" id="CHEBI:57705"/>
    </ligand>
</feature>
<dbReference type="GO" id="GO:0005975">
    <property type="term" value="P:carbohydrate metabolic process"/>
    <property type="evidence" value="ECO:0007669"/>
    <property type="project" value="InterPro"/>
</dbReference>
<protein>
    <recommendedName>
        <fullName evidence="10">UDP-N-acetylglucosamine--N-acetylmuramyl-(pentapeptide) pyrophosphoryl-undecaprenol N-acetylglucosamine transferase</fullName>
        <ecNumber evidence="10">2.4.1.227</ecNumber>
    </recommendedName>
    <alternativeName>
        <fullName evidence="10">Undecaprenyl-PP-MurNAc-pentapeptide-UDPGlcNAc GlcNAc transferase</fullName>
    </alternativeName>
</protein>
<feature type="domain" description="Glycosyl transferase family 28 C-terminal" evidence="12">
    <location>
        <begin position="184"/>
        <end position="322"/>
    </location>
</feature>
<dbReference type="GO" id="GO:0009252">
    <property type="term" value="P:peptidoglycan biosynthetic process"/>
    <property type="evidence" value="ECO:0007669"/>
    <property type="project" value="UniProtKB-UniRule"/>
</dbReference>
<keyword evidence="9 10" id="KW-0961">Cell wall biogenesis/degradation</keyword>
<dbReference type="EMBL" id="SGWZ01000006">
    <property type="protein sequence ID" value="RZS65393.1"/>
    <property type="molecule type" value="Genomic_DNA"/>
</dbReference>
<dbReference type="STRING" id="206506.AAV32_15640"/>
<keyword evidence="3 10" id="KW-0328">Glycosyltransferase</keyword>
<feature type="binding site" evidence="10">
    <location>
        <position position="289"/>
    </location>
    <ligand>
        <name>UDP-N-acetyl-alpha-D-glucosamine</name>
        <dbReference type="ChEBI" id="CHEBI:57705"/>
    </ligand>
</feature>
<accession>A0A171KP72</accession>
<keyword evidence="2 10" id="KW-0132">Cell division</keyword>
<evidence type="ECO:0000259" key="12">
    <source>
        <dbReference type="Pfam" id="PF04101"/>
    </source>
</evidence>
<dbReference type="PANTHER" id="PTHR21015:SF22">
    <property type="entry name" value="GLYCOSYLTRANSFERASE"/>
    <property type="match status" value="1"/>
</dbReference>
<feature type="binding site" evidence="10">
    <location>
        <position position="126"/>
    </location>
    <ligand>
        <name>UDP-N-acetyl-alpha-D-glucosamine</name>
        <dbReference type="ChEBI" id="CHEBI:57705"/>
    </ligand>
</feature>
<feature type="binding site" evidence="10">
    <location>
        <begin position="14"/>
        <end position="16"/>
    </location>
    <ligand>
        <name>UDP-N-acetyl-alpha-D-glucosamine</name>
        <dbReference type="ChEBI" id="CHEBI:57705"/>
    </ligand>
</feature>
<dbReference type="SUPFAM" id="SSF53756">
    <property type="entry name" value="UDP-Glycosyltransferase/glycogen phosphorylase"/>
    <property type="match status" value="1"/>
</dbReference>
<evidence type="ECO:0000256" key="3">
    <source>
        <dbReference type="ARBA" id="ARBA00022676"/>
    </source>
</evidence>
<evidence type="ECO:0000256" key="6">
    <source>
        <dbReference type="ARBA" id="ARBA00022984"/>
    </source>
</evidence>
<feature type="binding site" evidence="10">
    <location>
        <position position="162"/>
    </location>
    <ligand>
        <name>UDP-N-acetyl-alpha-D-glucosamine</name>
        <dbReference type="ChEBI" id="CHEBI:57705"/>
    </ligand>
</feature>
<dbReference type="Proteomes" id="UP000078084">
    <property type="component" value="Unassembled WGS sequence"/>
</dbReference>
<dbReference type="PANTHER" id="PTHR21015">
    <property type="entry name" value="UDP-N-ACETYLGLUCOSAMINE--N-ACETYLMURAMYL-(PENTAPEPTIDE) PYROPHOSPHORYL-UNDECAPRENOL N-ACETYLGLUCOSAMINE TRANSFERASE 1"/>
    <property type="match status" value="1"/>
</dbReference>
<comment type="similarity">
    <text evidence="10">Belongs to the glycosyltransferase 28 family. MurG subfamily.</text>
</comment>
<dbReference type="GeneID" id="99725329"/>
<dbReference type="AlphaFoldDB" id="A0A171KP72"/>
<dbReference type="Proteomes" id="UP000292039">
    <property type="component" value="Unassembled WGS sequence"/>
</dbReference>
<dbReference type="InterPro" id="IPR007235">
    <property type="entry name" value="Glyco_trans_28_C"/>
</dbReference>
<dbReference type="NCBIfam" id="TIGR01133">
    <property type="entry name" value="murG"/>
    <property type="match status" value="1"/>
</dbReference>
<keyword evidence="4 10" id="KW-0808">Transferase</keyword>
<dbReference type="EC" id="2.4.1.227" evidence="10"/>
<dbReference type="RefSeq" id="WP_068374476.1">
    <property type="nucleotide sequence ID" value="NZ_CBCSEB010000004.1"/>
</dbReference>
<comment type="pathway">
    <text evidence="10">Cell wall biogenesis; peptidoglycan biosynthesis.</text>
</comment>
<evidence type="ECO:0000256" key="1">
    <source>
        <dbReference type="ARBA" id="ARBA00022475"/>
    </source>
</evidence>
<evidence type="ECO:0000256" key="9">
    <source>
        <dbReference type="ARBA" id="ARBA00023316"/>
    </source>
</evidence>
<keyword evidence="1 10" id="KW-1003">Cell membrane</keyword>
<name>A0A171KP72_9BURK</name>
<dbReference type="PATRIC" id="fig|206506.3.peg.3329"/>
<dbReference type="GO" id="GO:0071555">
    <property type="term" value="P:cell wall organization"/>
    <property type="evidence" value="ECO:0007669"/>
    <property type="project" value="UniProtKB-KW"/>
</dbReference>
<dbReference type="GO" id="GO:0050511">
    <property type="term" value="F:undecaprenyldiphospho-muramoylpentapeptide beta-N-acetylglucosaminyltransferase activity"/>
    <property type="evidence" value="ECO:0007669"/>
    <property type="project" value="UniProtKB-UniRule"/>
</dbReference>
<dbReference type="Pfam" id="PF03033">
    <property type="entry name" value="Glyco_transf_28"/>
    <property type="match status" value="1"/>
</dbReference>
<comment type="catalytic activity">
    <reaction evidence="10">
        <text>di-trans,octa-cis-undecaprenyl diphospho-N-acetyl-alpha-D-muramoyl-L-alanyl-D-glutamyl-meso-2,6-diaminopimeloyl-D-alanyl-D-alanine + UDP-N-acetyl-alpha-D-glucosamine = di-trans,octa-cis-undecaprenyl diphospho-[N-acetyl-alpha-D-glucosaminyl-(1-&gt;4)]-N-acetyl-alpha-D-muramoyl-L-alanyl-D-glutamyl-meso-2,6-diaminopimeloyl-D-alanyl-D-alanine + UDP + H(+)</text>
        <dbReference type="Rhea" id="RHEA:31227"/>
        <dbReference type="ChEBI" id="CHEBI:15378"/>
        <dbReference type="ChEBI" id="CHEBI:57705"/>
        <dbReference type="ChEBI" id="CHEBI:58223"/>
        <dbReference type="ChEBI" id="CHEBI:61387"/>
        <dbReference type="ChEBI" id="CHEBI:61388"/>
        <dbReference type="EC" id="2.4.1.227"/>
    </reaction>
</comment>
<dbReference type="EMBL" id="LBNE01000013">
    <property type="protein sequence ID" value="KKO70689.1"/>
    <property type="molecule type" value="Genomic_DNA"/>
</dbReference>
<feature type="binding site" evidence="10">
    <location>
        <position position="190"/>
    </location>
    <ligand>
        <name>UDP-N-acetyl-alpha-D-glucosamine</name>
        <dbReference type="ChEBI" id="CHEBI:57705"/>
    </ligand>
</feature>
<organism evidence="13 15">
    <name type="scientific">Kerstersia gyiorum</name>
    <dbReference type="NCBI Taxonomy" id="206506"/>
    <lineage>
        <taxon>Bacteria</taxon>
        <taxon>Pseudomonadati</taxon>
        <taxon>Pseudomonadota</taxon>
        <taxon>Betaproteobacteria</taxon>
        <taxon>Burkholderiales</taxon>
        <taxon>Alcaligenaceae</taxon>
        <taxon>Kerstersia</taxon>
    </lineage>
</organism>
<evidence type="ECO:0000313" key="16">
    <source>
        <dbReference type="Proteomes" id="UP000292039"/>
    </source>
</evidence>
<proteinExistence type="inferred from homology"/>
<dbReference type="GO" id="GO:0051301">
    <property type="term" value="P:cell division"/>
    <property type="evidence" value="ECO:0007669"/>
    <property type="project" value="UniProtKB-KW"/>
</dbReference>
<dbReference type="HAMAP" id="MF_00033">
    <property type="entry name" value="MurG"/>
    <property type="match status" value="1"/>
</dbReference>
<dbReference type="GO" id="GO:0008360">
    <property type="term" value="P:regulation of cell shape"/>
    <property type="evidence" value="ECO:0007669"/>
    <property type="project" value="UniProtKB-KW"/>
</dbReference>
<evidence type="ECO:0000256" key="2">
    <source>
        <dbReference type="ARBA" id="ARBA00022618"/>
    </source>
</evidence>
<evidence type="ECO:0000256" key="8">
    <source>
        <dbReference type="ARBA" id="ARBA00023306"/>
    </source>
</evidence>
<evidence type="ECO:0000313" key="14">
    <source>
        <dbReference type="EMBL" id="RZS65393.1"/>
    </source>
</evidence>
<dbReference type="Pfam" id="PF04101">
    <property type="entry name" value="Glyco_tran_28_C"/>
    <property type="match status" value="1"/>
</dbReference>
<keyword evidence="7 10" id="KW-0472">Membrane</keyword>